<evidence type="ECO:0000313" key="3">
    <source>
        <dbReference type="Proteomes" id="UP000273828"/>
    </source>
</evidence>
<keyword evidence="1" id="KW-0472">Membrane</keyword>
<sequence>MPDLLTHVLVGYIIGTIVVLRCEWAGSPHVTMVMIGALVPDFKKINLLVSDATVSDLLGIPWGWMAIHTVGGSVVIILLGSMLVAPGHRRRVIALLAIGATSHLFLDLLVITWSGEAFPVLWPVTEYRPPSGGLFRSSDRWPALATLTAAAVLWAVRRRAGR</sequence>
<protein>
    <submittedName>
        <fullName evidence="2">Metal-dependent hydrolase</fullName>
    </submittedName>
</protein>
<proteinExistence type="predicted"/>
<feature type="transmembrane region" description="Helical" evidence="1">
    <location>
        <begin position="92"/>
        <end position="113"/>
    </location>
</feature>
<feature type="transmembrane region" description="Helical" evidence="1">
    <location>
        <begin position="140"/>
        <end position="156"/>
    </location>
</feature>
<reference evidence="2 3" key="1">
    <citation type="submission" date="2018-10" db="EMBL/GenBank/DDBJ databases">
        <title>Natrarchaeobius chitinivorans gen. nov., sp. nov., and Natrarchaeobius haloalkaliphilus sp. nov., alkaliphilic, chitin-utilizing haloarchaea from hypersaline alkaline lakes.</title>
        <authorList>
            <person name="Sorokin D.Y."/>
            <person name="Elcheninov A.G."/>
            <person name="Kostrikina N.A."/>
            <person name="Bale N.J."/>
            <person name="Sinninghe Damste J.S."/>
            <person name="Khijniak T.V."/>
            <person name="Kublanov I.V."/>
            <person name="Toshchakov S.V."/>
        </authorList>
    </citation>
    <scope>NUCLEOTIDE SEQUENCE [LARGE SCALE GENOMIC DNA]</scope>
    <source>
        <strain evidence="2 3">AArcht-Sl</strain>
    </source>
</reference>
<dbReference type="AlphaFoldDB" id="A0A3N6MUZ8"/>
<name>A0A3N6MUZ8_9EURY</name>
<keyword evidence="1" id="KW-0812">Transmembrane</keyword>
<keyword evidence="3" id="KW-1185">Reference proteome</keyword>
<accession>A0A3N6MUZ8</accession>
<keyword evidence="2" id="KW-0378">Hydrolase</keyword>
<evidence type="ECO:0000313" key="2">
    <source>
        <dbReference type="EMBL" id="RQG89232.1"/>
    </source>
</evidence>
<dbReference type="Pfam" id="PF04307">
    <property type="entry name" value="YdjM"/>
    <property type="match status" value="1"/>
</dbReference>
<dbReference type="GO" id="GO:0016787">
    <property type="term" value="F:hydrolase activity"/>
    <property type="evidence" value="ECO:0007669"/>
    <property type="project" value="UniProtKB-KW"/>
</dbReference>
<comment type="caution">
    <text evidence="2">The sequence shown here is derived from an EMBL/GenBank/DDBJ whole genome shotgun (WGS) entry which is preliminary data.</text>
</comment>
<gene>
    <name evidence="2" type="ORF">EA462_12775</name>
</gene>
<dbReference type="Proteomes" id="UP000273828">
    <property type="component" value="Unassembled WGS sequence"/>
</dbReference>
<feature type="transmembrane region" description="Helical" evidence="1">
    <location>
        <begin position="62"/>
        <end position="85"/>
    </location>
</feature>
<dbReference type="OrthoDB" id="241062at2157"/>
<dbReference type="InterPro" id="IPR007404">
    <property type="entry name" value="YdjM-like"/>
</dbReference>
<dbReference type="EMBL" id="REFY01000004">
    <property type="protein sequence ID" value="RQG89232.1"/>
    <property type="molecule type" value="Genomic_DNA"/>
</dbReference>
<organism evidence="2 3">
    <name type="scientific">Natrarchaeobius halalkaliphilus</name>
    <dbReference type="NCBI Taxonomy" id="1679091"/>
    <lineage>
        <taxon>Archaea</taxon>
        <taxon>Methanobacteriati</taxon>
        <taxon>Methanobacteriota</taxon>
        <taxon>Stenosarchaea group</taxon>
        <taxon>Halobacteria</taxon>
        <taxon>Halobacteriales</taxon>
        <taxon>Natrialbaceae</taxon>
        <taxon>Natrarchaeobius</taxon>
    </lineage>
</organism>
<keyword evidence="1" id="KW-1133">Transmembrane helix</keyword>
<evidence type="ECO:0000256" key="1">
    <source>
        <dbReference type="SAM" id="Phobius"/>
    </source>
</evidence>
<dbReference type="RefSeq" id="WP_124178923.1">
    <property type="nucleotide sequence ID" value="NZ_REFY01000004.1"/>
</dbReference>